<dbReference type="Proteomes" id="UP000247702">
    <property type="component" value="Unassembled WGS sequence"/>
</dbReference>
<dbReference type="SUPFAM" id="SSF52047">
    <property type="entry name" value="RNI-like"/>
    <property type="match status" value="1"/>
</dbReference>
<dbReference type="EMBL" id="BLAL01000156">
    <property type="protein sequence ID" value="GES85469.1"/>
    <property type="molecule type" value="Genomic_DNA"/>
</dbReference>
<dbReference type="Gene3D" id="3.80.10.10">
    <property type="entry name" value="Ribonuclease Inhibitor"/>
    <property type="match status" value="1"/>
</dbReference>
<sequence>MATYNHAKYLVITNADILPIILSYIDKRSLLSCSLVSHYFNTISTKILYSKVNLKIVKNVDSFLNTLDRTAHYNLYNTIHTKEYLVNSIHSITIDSPNLAYLSGEKLSKCISECRKLREVIVGSCTLSQSIIISITLLEGLKTLKFRRCSIINSKILNYLISGLCNDENFNMSNITNVVTTITTTITTQKTNKLKDIITKKVLNTQSSGNITSNTTTISNEKKLSNDHNSSIYISKLTNLTHLTIDIQPSCPQQLIVLLIQQNKNLKSLDLHFQGLDESLLIITQISNNLEYLTIIENKNLFEKTVFQLIKNCFFSTNNSNLVYCKLKKLIIDYGPFSEKFLFSLSNLCKSQRKISIAQHPEQPETDYPGVDLVFTNDSLEILLDNCKDIGQILYNFYLNMDVDNSDLINPNRIEELTLDRINISSDSLKLICKNFDFKVLKLQNLPKRGNRIITTLTKKVIIDSVILLSNLEYLFVTDDSDDADDIDDSDESDVNDDGNKLEQLNYNDFNELAQHCPNMVQIHWNHKKFIDKFKIPSKFIQIVDNNIWKNF</sequence>
<organism evidence="1 3">
    <name type="scientific">Rhizophagus clarus</name>
    <dbReference type="NCBI Taxonomy" id="94130"/>
    <lineage>
        <taxon>Eukaryota</taxon>
        <taxon>Fungi</taxon>
        <taxon>Fungi incertae sedis</taxon>
        <taxon>Mucoromycota</taxon>
        <taxon>Glomeromycotina</taxon>
        <taxon>Glomeromycetes</taxon>
        <taxon>Glomerales</taxon>
        <taxon>Glomeraceae</taxon>
        <taxon>Rhizophagus</taxon>
    </lineage>
</organism>
<dbReference type="EMBL" id="BEXD01002889">
    <property type="protein sequence ID" value="GBB99651.1"/>
    <property type="molecule type" value="Genomic_DNA"/>
</dbReference>
<dbReference type="SUPFAM" id="SSF81383">
    <property type="entry name" value="F-box domain"/>
    <property type="match status" value="1"/>
</dbReference>
<accession>A0A2Z6RSY7</accession>
<evidence type="ECO:0000313" key="1">
    <source>
        <dbReference type="EMBL" id="GBB99651.1"/>
    </source>
</evidence>
<comment type="caution">
    <text evidence="1">The sequence shown here is derived from an EMBL/GenBank/DDBJ whole genome shotgun (WGS) entry which is preliminary data.</text>
</comment>
<dbReference type="InterPro" id="IPR036047">
    <property type="entry name" value="F-box-like_dom_sf"/>
</dbReference>
<dbReference type="AlphaFoldDB" id="A0A2Z6RSY7"/>
<reference evidence="2" key="2">
    <citation type="submission" date="2019-10" db="EMBL/GenBank/DDBJ databases">
        <title>Conservation and host-specific expression of non-tandemly repeated heterogenous ribosome RNA gene in arbuscular mycorrhizal fungi.</title>
        <authorList>
            <person name="Maeda T."/>
            <person name="Kobayashi Y."/>
            <person name="Nakagawa T."/>
            <person name="Ezawa T."/>
            <person name="Yamaguchi K."/>
            <person name="Bino T."/>
            <person name="Nishimoto Y."/>
            <person name="Shigenobu S."/>
            <person name="Kawaguchi M."/>
        </authorList>
    </citation>
    <scope>NUCLEOTIDE SEQUENCE</scope>
    <source>
        <strain evidence="2">HR1</strain>
    </source>
</reference>
<gene>
    <name evidence="2" type="ORF">RCL2_001257400</name>
    <name evidence="1" type="ORF">RclHR1_35990001</name>
</gene>
<name>A0A2Z6RSY7_9GLOM</name>
<dbReference type="Proteomes" id="UP000615446">
    <property type="component" value="Unassembled WGS sequence"/>
</dbReference>
<proteinExistence type="predicted"/>
<protein>
    <submittedName>
        <fullName evidence="1">Uncharacterized protein</fullName>
    </submittedName>
</protein>
<keyword evidence="3" id="KW-1185">Reference proteome</keyword>
<evidence type="ECO:0000313" key="2">
    <source>
        <dbReference type="EMBL" id="GES85469.1"/>
    </source>
</evidence>
<reference evidence="1 3" key="1">
    <citation type="submission" date="2017-11" db="EMBL/GenBank/DDBJ databases">
        <title>The genome of Rhizophagus clarus HR1 reveals common genetic basis of auxotrophy among arbuscular mycorrhizal fungi.</title>
        <authorList>
            <person name="Kobayashi Y."/>
        </authorList>
    </citation>
    <scope>NUCLEOTIDE SEQUENCE [LARGE SCALE GENOMIC DNA]</scope>
    <source>
        <strain evidence="1 3">HR1</strain>
    </source>
</reference>
<dbReference type="OrthoDB" id="2392287at2759"/>
<dbReference type="CDD" id="cd09917">
    <property type="entry name" value="F-box_SF"/>
    <property type="match status" value="1"/>
</dbReference>
<evidence type="ECO:0000313" key="3">
    <source>
        <dbReference type="Proteomes" id="UP000247702"/>
    </source>
</evidence>
<dbReference type="InterPro" id="IPR032675">
    <property type="entry name" value="LRR_dom_sf"/>
</dbReference>